<keyword evidence="2" id="KW-1185">Reference proteome</keyword>
<evidence type="ECO:0000313" key="2">
    <source>
        <dbReference type="Proteomes" id="UP000034076"/>
    </source>
</evidence>
<accession>A0A0M2NH89</accession>
<name>A0A0M2NH89_9FIRM</name>
<dbReference type="Proteomes" id="UP000034076">
    <property type="component" value="Unassembled WGS sequence"/>
</dbReference>
<protein>
    <submittedName>
        <fullName evidence="1">Uncharacterized protein</fullName>
    </submittedName>
</protein>
<dbReference type="EMBL" id="LAYJ01000131">
    <property type="protein sequence ID" value="KKI49635.1"/>
    <property type="molecule type" value="Genomic_DNA"/>
</dbReference>
<evidence type="ECO:0000313" key="1">
    <source>
        <dbReference type="EMBL" id="KKI49635.1"/>
    </source>
</evidence>
<comment type="caution">
    <text evidence="1">The sequence shown here is derived from an EMBL/GenBank/DDBJ whole genome shotgun (WGS) entry which is preliminary data.</text>
</comment>
<dbReference type="RefSeq" id="WP_046444645.1">
    <property type="nucleotide sequence ID" value="NZ_JAXDTA010000199.1"/>
</dbReference>
<reference evidence="1 2" key="1">
    <citation type="submission" date="2015-04" db="EMBL/GenBank/DDBJ databases">
        <title>Draft genome sequence of bacteremic isolate Catabacter hongkongensis type strain HKU16T.</title>
        <authorList>
            <person name="Lau S.K."/>
            <person name="Teng J.L."/>
            <person name="Huang Y."/>
            <person name="Curreem S.O."/>
            <person name="Tsui S.K."/>
            <person name="Woo P.C."/>
        </authorList>
    </citation>
    <scope>NUCLEOTIDE SEQUENCE [LARGE SCALE GENOMIC DNA]</scope>
    <source>
        <strain evidence="1 2">HKU16</strain>
    </source>
</reference>
<gene>
    <name evidence="1" type="ORF">CHK_2857</name>
</gene>
<dbReference type="AlphaFoldDB" id="A0A0M2NH89"/>
<organism evidence="1 2">
    <name type="scientific">Christensenella hongkongensis</name>
    <dbReference type="NCBI Taxonomy" id="270498"/>
    <lineage>
        <taxon>Bacteria</taxon>
        <taxon>Bacillati</taxon>
        <taxon>Bacillota</taxon>
        <taxon>Clostridia</taxon>
        <taxon>Christensenellales</taxon>
        <taxon>Christensenellaceae</taxon>
        <taxon>Christensenella</taxon>
    </lineage>
</organism>
<sequence>MTELLGLPLNEAVSILERKHQPYDVKMYYSYKPSDDVDSRRVIRVKETGGVYELVVSEFKTKVNKTSQG</sequence>
<proteinExistence type="predicted"/>
<dbReference type="STRING" id="270498.CHK_2857"/>